<dbReference type="InterPro" id="IPR051202">
    <property type="entry name" value="Peptidase_C40"/>
</dbReference>
<evidence type="ECO:0000256" key="1">
    <source>
        <dbReference type="ARBA" id="ARBA00007074"/>
    </source>
</evidence>
<dbReference type="STRING" id="1291052.FC18_GL000460"/>
<dbReference type="SUPFAM" id="SSF54001">
    <property type="entry name" value="Cysteine proteinases"/>
    <property type="match status" value="1"/>
</dbReference>
<dbReference type="Proteomes" id="UP000051679">
    <property type="component" value="Unassembled WGS sequence"/>
</dbReference>
<comment type="caution">
    <text evidence="10">The sequence shown here is derived from an EMBL/GenBank/DDBJ whole genome shotgun (WGS) entry which is preliminary data.</text>
</comment>
<dbReference type="GO" id="GO:0008234">
    <property type="term" value="F:cysteine-type peptidase activity"/>
    <property type="evidence" value="ECO:0007669"/>
    <property type="project" value="UniProtKB-KW"/>
</dbReference>
<keyword evidence="6" id="KW-0175">Coiled coil</keyword>
<dbReference type="Pfam" id="PF24568">
    <property type="entry name" value="CC_PcsB"/>
    <property type="match status" value="1"/>
</dbReference>
<name>A0A0R1ZH69_9LACO</name>
<dbReference type="Gene3D" id="6.10.250.3150">
    <property type="match status" value="1"/>
</dbReference>
<dbReference type="GO" id="GO:0006508">
    <property type="term" value="P:proteolysis"/>
    <property type="evidence" value="ECO:0007669"/>
    <property type="project" value="UniProtKB-KW"/>
</dbReference>
<feature type="coiled-coil region" evidence="6">
    <location>
        <begin position="145"/>
        <end position="228"/>
    </location>
</feature>
<dbReference type="InterPro" id="IPR000064">
    <property type="entry name" value="NLP_P60_dom"/>
</dbReference>
<evidence type="ECO:0000256" key="2">
    <source>
        <dbReference type="ARBA" id="ARBA00022670"/>
    </source>
</evidence>
<evidence type="ECO:0000256" key="8">
    <source>
        <dbReference type="SAM" id="SignalP"/>
    </source>
</evidence>
<dbReference type="OrthoDB" id="1654978at2"/>
<keyword evidence="4" id="KW-0378">Hydrolase</keyword>
<dbReference type="Pfam" id="PF00877">
    <property type="entry name" value="NLPC_P60"/>
    <property type="match status" value="1"/>
</dbReference>
<keyword evidence="5" id="KW-0788">Thiol protease</keyword>
<gene>
    <name evidence="10" type="ORF">FC18_GL000460</name>
</gene>
<sequence length="422" mass="43926">MKVKSSKLFIAAIASLSFATVAMTNVHPVSAANTKAEITQQNKDILTKIENEDKKNGELADQVSAKNTAIKNADKKITDSKAKIADLATKITKEKKEVAARTQAMKKQLVSLQKEAGDSVTGNVYVDFVLNSKNLSDLISRGTTVSKLNQANQEALQQVKDAKDKLSDLQDDQKATEKSLEDTRATLVSDKAKLVGLQKDAKSESAKLNKMLEDNKDVLAQISAAEAKQAAAAAKKAAASAKVAAKSADSKKSSQAATTVSTSAALTVSASSSSNASSSTKKAAKSSSHKSSAAATSSSSSSSDSSFSAAYGSAISAAESQMGKPYQWGAAGPSAYDCSGLTMWAFAKIGISLPHSAAAQSQMGTRVSVSQLQPGDLVFWGSPAHHVGIYIGGGQFIHAPHTGDVVKITSISGYTPDYGVRL</sequence>
<feature type="compositionally biased region" description="Low complexity" evidence="7">
    <location>
        <begin position="271"/>
        <end position="281"/>
    </location>
</feature>
<dbReference type="PATRIC" id="fig|1291052.5.peg.471"/>
<dbReference type="InterPro" id="IPR057309">
    <property type="entry name" value="PcsB_CC"/>
</dbReference>
<evidence type="ECO:0000256" key="5">
    <source>
        <dbReference type="ARBA" id="ARBA00022807"/>
    </source>
</evidence>
<feature type="chain" id="PRO_5006414360" description="NlpC/P60 domain-containing protein" evidence="8">
    <location>
        <begin position="32"/>
        <end position="422"/>
    </location>
</feature>
<protein>
    <recommendedName>
        <fullName evidence="9">NlpC/P60 domain-containing protein</fullName>
    </recommendedName>
</protein>
<feature type="coiled-coil region" evidence="6">
    <location>
        <begin position="70"/>
        <end position="115"/>
    </location>
</feature>
<evidence type="ECO:0000256" key="3">
    <source>
        <dbReference type="ARBA" id="ARBA00022729"/>
    </source>
</evidence>
<proteinExistence type="inferred from homology"/>
<dbReference type="PANTHER" id="PTHR47053:SF1">
    <property type="entry name" value="MUREIN DD-ENDOPEPTIDASE MEPH-RELATED"/>
    <property type="match status" value="1"/>
</dbReference>
<dbReference type="PROSITE" id="PS51935">
    <property type="entry name" value="NLPC_P60"/>
    <property type="match status" value="1"/>
</dbReference>
<dbReference type="AlphaFoldDB" id="A0A0R1ZH69"/>
<feature type="domain" description="NlpC/P60" evidence="9">
    <location>
        <begin position="308"/>
        <end position="422"/>
    </location>
</feature>
<evidence type="ECO:0000313" key="10">
    <source>
        <dbReference type="EMBL" id="KRM54241.1"/>
    </source>
</evidence>
<feature type="compositionally biased region" description="Low complexity" evidence="7">
    <location>
        <begin position="289"/>
        <end position="306"/>
    </location>
</feature>
<evidence type="ECO:0000256" key="6">
    <source>
        <dbReference type="SAM" id="Coils"/>
    </source>
</evidence>
<dbReference type="PANTHER" id="PTHR47053">
    <property type="entry name" value="MUREIN DD-ENDOPEPTIDASE MEPH-RELATED"/>
    <property type="match status" value="1"/>
</dbReference>
<evidence type="ECO:0000259" key="9">
    <source>
        <dbReference type="PROSITE" id="PS51935"/>
    </source>
</evidence>
<dbReference type="InterPro" id="IPR038765">
    <property type="entry name" value="Papain-like_cys_pep_sf"/>
</dbReference>
<dbReference type="Gene3D" id="3.90.1720.10">
    <property type="entry name" value="endopeptidase domain like (from Nostoc punctiforme)"/>
    <property type="match status" value="1"/>
</dbReference>
<reference evidence="10 11" key="1">
    <citation type="journal article" date="2015" name="Genome Announc.">
        <title>Expanding the biotechnology potential of lactobacilli through comparative genomics of 213 strains and associated genera.</title>
        <authorList>
            <person name="Sun Z."/>
            <person name="Harris H.M."/>
            <person name="McCann A."/>
            <person name="Guo C."/>
            <person name="Argimon S."/>
            <person name="Zhang W."/>
            <person name="Yang X."/>
            <person name="Jeffery I.B."/>
            <person name="Cooney J.C."/>
            <person name="Kagawa T.F."/>
            <person name="Liu W."/>
            <person name="Song Y."/>
            <person name="Salvetti E."/>
            <person name="Wrobel A."/>
            <person name="Rasinkangas P."/>
            <person name="Parkhill J."/>
            <person name="Rea M.C."/>
            <person name="O'Sullivan O."/>
            <person name="Ritari J."/>
            <person name="Douillard F.P."/>
            <person name="Paul Ross R."/>
            <person name="Yang R."/>
            <person name="Briner A.E."/>
            <person name="Felis G.E."/>
            <person name="de Vos W.M."/>
            <person name="Barrangou R."/>
            <person name="Klaenhammer T.R."/>
            <person name="Caufield P.W."/>
            <person name="Cui Y."/>
            <person name="Zhang H."/>
            <person name="O'Toole P.W."/>
        </authorList>
    </citation>
    <scope>NUCLEOTIDE SEQUENCE [LARGE SCALE GENOMIC DNA]</scope>
    <source>
        <strain evidence="10 11">DSM 20505</strain>
    </source>
</reference>
<evidence type="ECO:0000256" key="4">
    <source>
        <dbReference type="ARBA" id="ARBA00022801"/>
    </source>
</evidence>
<keyword evidence="11" id="KW-1185">Reference proteome</keyword>
<feature type="signal peptide" evidence="8">
    <location>
        <begin position="1"/>
        <end position="31"/>
    </location>
</feature>
<comment type="similarity">
    <text evidence="1">Belongs to the peptidase C40 family.</text>
</comment>
<keyword evidence="2" id="KW-0645">Protease</keyword>
<dbReference type="EMBL" id="AYYO01000056">
    <property type="protein sequence ID" value="KRM54241.1"/>
    <property type="molecule type" value="Genomic_DNA"/>
</dbReference>
<keyword evidence="3 8" id="KW-0732">Signal</keyword>
<evidence type="ECO:0000313" key="11">
    <source>
        <dbReference type="Proteomes" id="UP000051679"/>
    </source>
</evidence>
<accession>A0A0R1ZH69</accession>
<organism evidence="10 11">
    <name type="scientific">Lacticaseibacillus sharpeae JCM 1186 = DSM 20505</name>
    <dbReference type="NCBI Taxonomy" id="1291052"/>
    <lineage>
        <taxon>Bacteria</taxon>
        <taxon>Bacillati</taxon>
        <taxon>Bacillota</taxon>
        <taxon>Bacilli</taxon>
        <taxon>Lactobacillales</taxon>
        <taxon>Lactobacillaceae</taxon>
        <taxon>Lacticaseibacillus</taxon>
    </lineage>
</organism>
<feature type="region of interest" description="Disordered" evidence="7">
    <location>
        <begin position="271"/>
        <end position="306"/>
    </location>
</feature>
<evidence type="ECO:0000256" key="7">
    <source>
        <dbReference type="SAM" id="MobiDB-lite"/>
    </source>
</evidence>